<sequence>MEIEVTFFNQLKMLIDLIVVSILFLILLFLINVIELKWGYFILISYLVFFFFPVLLLHINYLKENLDNVFIVESNVIINKNSLEKLKYTSEEICEIIFFMNGSKGTVNGTLAFSNYYYAKIELLDGSSFVITSLCSNKIDKILRDNFKNVEIRIEKVFYPMINQ</sequence>
<feature type="transmembrane region" description="Helical" evidence="1">
    <location>
        <begin position="40"/>
        <end position="59"/>
    </location>
</feature>
<feature type="transmembrane region" description="Helical" evidence="1">
    <location>
        <begin position="14"/>
        <end position="34"/>
    </location>
</feature>
<accession>A0A9W4TD97</accession>
<dbReference type="EMBL" id="OX336425">
    <property type="protein sequence ID" value="CAI2765857.1"/>
    <property type="molecule type" value="Genomic_DNA"/>
</dbReference>
<keyword evidence="1" id="KW-0472">Membrane</keyword>
<dbReference type="Proteomes" id="UP001152749">
    <property type="component" value="Chromosome"/>
</dbReference>
<protein>
    <recommendedName>
        <fullName evidence="2">PH domain-containing protein</fullName>
    </recommendedName>
</protein>
<proteinExistence type="predicted"/>
<dbReference type="AlphaFoldDB" id="A0A9W4TD97"/>
<evidence type="ECO:0000256" key="1">
    <source>
        <dbReference type="SAM" id="Phobius"/>
    </source>
</evidence>
<keyword evidence="1" id="KW-1133">Transmembrane helix</keyword>
<dbReference type="EMBL" id="CADCST010000060">
    <property type="protein sequence ID" value="CAA9195520.1"/>
    <property type="molecule type" value="Genomic_DNA"/>
</dbReference>
<gene>
    <name evidence="3" type="ORF">FLACOL7796_00656</name>
    <name evidence="4" type="ORF">TRV642_0825</name>
</gene>
<organism evidence="4 6">
    <name type="scientific">Flavobacterium collinsii</name>
    <dbReference type="NCBI Taxonomy" id="1114861"/>
    <lineage>
        <taxon>Bacteria</taxon>
        <taxon>Pseudomonadati</taxon>
        <taxon>Bacteroidota</taxon>
        <taxon>Flavobacteriia</taxon>
        <taxon>Flavobacteriales</taxon>
        <taxon>Flavobacteriaceae</taxon>
        <taxon>Flavobacterium</taxon>
    </lineage>
</organism>
<evidence type="ECO:0000313" key="3">
    <source>
        <dbReference type="EMBL" id="CAA9195520.1"/>
    </source>
</evidence>
<feature type="domain" description="PH" evidence="2">
    <location>
        <begin position="11"/>
        <end position="134"/>
    </location>
</feature>
<reference evidence="3 5" key="1">
    <citation type="submission" date="2020-02" db="EMBL/GenBank/DDBJ databases">
        <authorList>
            <person name="Criscuolo A."/>
        </authorList>
    </citation>
    <scope>NUCLEOTIDE SEQUENCE [LARGE SCALE GENOMIC DNA]</scope>
    <source>
        <strain evidence="3">CECT7796</strain>
    </source>
</reference>
<keyword evidence="5" id="KW-1185">Reference proteome</keyword>
<name>A0A9W4TD97_9FLAO</name>
<evidence type="ECO:0000313" key="4">
    <source>
        <dbReference type="EMBL" id="CAI2765857.1"/>
    </source>
</evidence>
<dbReference type="Pfam" id="PF26566">
    <property type="entry name" value="PH_40"/>
    <property type="match status" value="1"/>
</dbReference>
<dbReference type="KEGG" id="fcs:TRV642_0825"/>
<dbReference type="Proteomes" id="UP000474567">
    <property type="component" value="Unassembled WGS sequence"/>
</dbReference>
<dbReference type="RefSeq" id="WP_173964652.1">
    <property type="nucleotide sequence ID" value="NZ_CADCST010000060.1"/>
</dbReference>
<reference evidence="4" key="2">
    <citation type="submission" date="2022-09" db="EMBL/GenBank/DDBJ databases">
        <authorList>
            <person name="Duchaud E."/>
        </authorList>
    </citation>
    <scope>NUCLEOTIDE SEQUENCE</scope>
    <source>
        <strain evidence="4">TRV642</strain>
    </source>
</reference>
<evidence type="ECO:0000313" key="5">
    <source>
        <dbReference type="Proteomes" id="UP000474567"/>
    </source>
</evidence>
<evidence type="ECO:0000313" key="6">
    <source>
        <dbReference type="Proteomes" id="UP001152749"/>
    </source>
</evidence>
<dbReference type="InterPro" id="IPR058916">
    <property type="entry name" value="PH_40"/>
</dbReference>
<evidence type="ECO:0000259" key="2">
    <source>
        <dbReference type="Pfam" id="PF26566"/>
    </source>
</evidence>
<keyword evidence="1" id="KW-0812">Transmembrane</keyword>